<dbReference type="PANTHER" id="PTHR43686:SF1">
    <property type="entry name" value="AMINOTRAN_5 DOMAIN-CONTAINING PROTEIN"/>
    <property type="match status" value="1"/>
</dbReference>
<dbReference type="CDD" id="cd24138">
    <property type="entry name" value="TtcA-like"/>
    <property type="match status" value="1"/>
</dbReference>
<dbReference type="SUPFAM" id="SSF52402">
    <property type="entry name" value="Adenine nucleotide alpha hydrolases-like"/>
    <property type="match status" value="1"/>
</dbReference>
<evidence type="ECO:0000259" key="3">
    <source>
        <dbReference type="Pfam" id="PF01171"/>
    </source>
</evidence>
<feature type="domain" description="Aminotransferase class V" evidence="2">
    <location>
        <begin position="108"/>
        <end position="491"/>
    </location>
</feature>
<feature type="region of interest" description="Disordered" evidence="1">
    <location>
        <begin position="723"/>
        <end position="759"/>
    </location>
</feature>
<evidence type="ECO:0000259" key="2">
    <source>
        <dbReference type="Pfam" id="PF00266"/>
    </source>
</evidence>
<feature type="compositionally biased region" description="Low complexity" evidence="1">
    <location>
        <begin position="46"/>
        <end position="58"/>
    </location>
</feature>
<sequence length="1257" mass="133201">MLSTAAETSTLEPCQVDDLSSGPTQDAHRSFIDLFEDGAPRPATLAATPAAQTTASVPGDSRSQGGGRESTATDAASKSFEGAAASVRRGLLGRNTPFRTPYGMKPLVYSDWTATGRAVASIETYLADRVVPLFGNTHTATSITGAQTSCFRHEARQIIAQAVNAKVTGRAAEDVVLFTGTGATAAVAKLVSALGLAVPLPPGWNPDDRPVIFVGPLEHHSNLLPWRESCGEVVTVRENPSSGGVDLAHLEEQLRRFASRRLKIGAFSAASNVTGLLEDVDKVTATLHRAGALALWDYATAAPYVHVDMNPSASGLEDDQALVAKDAIFFSGHKFVGGPGTPGVLVVKKRLLCNAVPGTVGGGTVFFVTEKDHRYLSNKEEREEGGTPDILGSIRLGLAVQMKESMGRRGLQGREEALAELGLSTLRAHKGIVVLGDSGKKRLPIFSFLVRTASSSGRFLHYNFVCALLNDLFGVQSRGGCQCAGPYSQLLLGLSLPDTRAVEAELLRKHELLRPGFSRLSLSFVNSDREAKYILDAVLFVADHGASFLPYYRVNYKTGEWKHKTRFTRFPERRWLGNCDYGFAPRRGTVSNGSGVAATLAVTPKRPSAAATEEEEEQEGEAAREREAEMEMEMEGVFEDAERHLKEAEARVGEERWQGSDDVLGPEGEALRWFLYPWEGGNGGVPFSDGGATTLESRGCIVKPKVYGSVAADAAAGATVSGASLEEDGGRSGEAVATAATPGAARVGQENGRKAAARSDPVFVKAAAAAERGTGVVPPPPHEGGTNGSGDGDGAAAAVGAVEPVPPRPSPPGVAGGTGNGGGENGSVPQGANGEGIESGGGKLKGYEGHMSALGKLGAGSAESRLFPTPGKKIMRAVGQAVQAWRMIEDGDRLCLGLSGGKDSMTLLHVLLHLQKRAPITFEVACATVDPQTPSFDPSPLIPYLERLGVKLHYISSPIIEQAKTSMQGDSLCAFCARMKRGLLYACCREQGYNKLVLAQHLDDLAESFIMSALHNGQVRTMKANYKIEAGDVRVIRPLCYAREALTKDFARTNRLPLVNENCPACFEEPKERHRVKKMLAKEESLFPSMYANLRKALVPLMDDEVYASMDKTSSEVAARQLERRSRPPTRRKKGDQAGGRNPGDAAESSPLTAPTTAVASTETRKAGDGATASPDRTAAAALEDDSGVQGTAGTDDIGEGRRGTAACLAEFSDESLEQELARRRSVFDGGAVVGADARGACEQKNGGVCMPCFEIV</sequence>
<organism evidence="4 5">
    <name type="scientific">Ectocarpus siliculosus</name>
    <name type="common">Brown alga</name>
    <name type="synonym">Conferva siliculosa</name>
    <dbReference type="NCBI Taxonomy" id="2880"/>
    <lineage>
        <taxon>Eukaryota</taxon>
        <taxon>Sar</taxon>
        <taxon>Stramenopiles</taxon>
        <taxon>Ochrophyta</taxon>
        <taxon>PX clade</taxon>
        <taxon>Phaeophyceae</taxon>
        <taxon>Ectocarpales</taxon>
        <taxon>Ectocarpaceae</taxon>
        <taxon>Ectocarpus</taxon>
    </lineage>
</organism>
<keyword evidence="5" id="KW-1185">Reference proteome</keyword>
<feature type="region of interest" description="Disordered" evidence="1">
    <location>
        <begin position="1113"/>
        <end position="1201"/>
    </location>
</feature>
<dbReference type="InterPro" id="IPR015421">
    <property type="entry name" value="PyrdxlP-dep_Trfase_major"/>
</dbReference>
<dbReference type="InterPro" id="IPR015422">
    <property type="entry name" value="PyrdxlP-dep_Trfase_small"/>
</dbReference>
<dbReference type="Gene3D" id="3.40.640.10">
    <property type="entry name" value="Type I PLP-dependent aspartate aminotransferase-like (Major domain)"/>
    <property type="match status" value="1"/>
</dbReference>
<feature type="compositionally biased region" description="Gly residues" evidence="1">
    <location>
        <begin position="814"/>
        <end position="825"/>
    </location>
</feature>
<dbReference type="AlphaFoldDB" id="D7FR81"/>
<dbReference type="Gene3D" id="3.90.1150.10">
    <property type="entry name" value="Aspartate Aminotransferase, domain 1"/>
    <property type="match status" value="1"/>
</dbReference>
<dbReference type="Pfam" id="PF01171">
    <property type="entry name" value="ATP_bind_3"/>
    <property type="match status" value="1"/>
</dbReference>
<dbReference type="EMBL" id="FN648389">
    <property type="protein sequence ID" value="CBJ49206.1"/>
    <property type="molecule type" value="Genomic_DNA"/>
</dbReference>
<feature type="region of interest" description="Disordered" evidence="1">
    <location>
        <begin position="602"/>
        <end position="624"/>
    </location>
</feature>
<feature type="compositionally biased region" description="Gly residues" evidence="1">
    <location>
        <begin position="833"/>
        <end position="844"/>
    </location>
</feature>
<dbReference type="PANTHER" id="PTHR43686">
    <property type="entry name" value="SULFURTRANSFERASE-RELATED"/>
    <property type="match status" value="1"/>
</dbReference>
<dbReference type="InParanoid" id="D7FR81"/>
<protein>
    <recommendedName>
        <fullName evidence="6">Aminotransferase class V domain-containing protein</fullName>
    </recommendedName>
</protein>
<accession>D7FR81</accession>
<feature type="compositionally biased region" description="Polar residues" evidence="1">
    <location>
        <begin position="1150"/>
        <end position="1162"/>
    </location>
</feature>
<gene>
    <name evidence="4" type="ORF">Esi_0211_0029</name>
</gene>
<evidence type="ECO:0008006" key="6">
    <source>
        <dbReference type="Google" id="ProtNLM"/>
    </source>
</evidence>
<dbReference type="Gene3D" id="3.40.50.620">
    <property type="entry name" value="HUPs"/>
    <property type="match status" value="1"/>
</dbReference>
<evidence type="ECO:0000256" key="1">
    <source>
        <dbReference type="SAM" id="MobiDB-lite"/>
    </source>
</evidence>
<feature type="region of interest" description="Disordered" evidence="1">
    <location>
        <begin position="1"/>
        <end position="25"/>
    </location>
</feature>
<feature type="compositionally biased region" description="Polar residues" evidence="1">
    <location>
        <begin position="1"/>
        <end position="12"/>
    </location>
</feature>
<feature type="region of interest" description="Disordered" evidence="1">
    <location>
        <begin position="771"/>
        <end position="844"/>
    </location>
</feature>
<dbReference type="OMA" id="CATVDPQ"/>
<dbReference type="Proteomes" id="UP000002630">
    <property type="component" value="Linkage Group LG06"/>
</dbReference>
<proteinExistence type="predicted"/>
<evidence type="ECO:0000313" key="5">
    <source>
        <dbReference type="Proteomes" id="UP000002630"/>
    </source>
</evidence>
<dbReference type="InterPro" id="IPR015424">
    <property type="entry name" value="PyrdxlP-dep_Trfase"/>
</dbReference>
<dbReference type="STRING" id="2880.D7FR81"/>
<evidence type="ECO:0000313" key="4">
    <source>
        <dbReference type="EMBL" id="CBJ49206.1"/>
    </source>
</evidence>
<feature type="region of interest" description="Disordered" evidence="1">
    <location>
        <begin position="46"/>
        <end position="79"/>
    </location>
</feature>
<dbReference type="InterPro" id="IPR000192">
    <property type="entry name" value="Aminotrans_V_dom"/>
</dbReference>
<dbReference type="OrthoDB" id="420046at2759"/>
<name>D7FR81_ECTSI</name>
<dbReference type="EMBL" id="FN649731">
    <property type="protein sequence ID" value="CBJ49206.1"/>
    <property type="molecule type" value="Genomic_DNA"/>
</dbReference>
<dbReference type="InterPro" id="IPR011063">
    <property type="entry name" value="TilS/TtcA_N"/>
</dbReference>
<dbReference type="SUPFAM" id="SSF53383">
    <property type="entry name" value="PLP-dependent transferases"/>
    <property type="match status" value="1"/>
</dbReference>
<dbReference type="Pfam" id="PF00266">
    <property type="entry name" value="Aminotran_5"/>
    <property type="match status" value="1"/>
</dbReference>
<feature type="domain" description="tRNA(Ile)-lysidine/2-thiocytidine synthase N-terminal" evidence="3">
    <location>
        <begin position="894"/>
        <end position="1059"/>
    </location>
</feature>
<dbReference type="eggNOG" id="KOG2840">
    <property type="taxonomic scope" value="Eukaryota"/>
</dbReference>
<dbReference type="InterPro" id="IPR014729">
    <property type="entry name" value="Rossmann-like_a/b/a_fold"/>
</dbReference>
<reference evidence="4 5" key="1">
    <citation type="journal article" date="2010" name="Nature">
        <title>The Ectocarpus genome and the independent evolution of multicellularity in brown algae.</title>
        <authorList>
            <person name="Cock J.M."/>
            <person name="Sterck L."/>
            <person name="Rouze P."/>
            <person name="Scornet D."/>
            <person name="Allen A.E."/>
            <person name="Amoutzias G."/>
            <person name="Anthouard V."/>
            <person name="Artiguenave F."/>
            <person name="Aury J.M."/>
            <person name="Badger J.H."/>
            <person name="Beszteri B."/>
            <person name="Billiau K."/>
            <person name="Bonnet E."/>
            <person name="Bothwell J.H."/>
            <person name="Bowler C."/>
            <person name="Boyen C."/>
            <person name="Brownlee C."/>
            <person name="Carrano C.J."/>
            <person name="Charrier B."/>
            <person name="Cho G.Y."/>
            <person name="Coelho S.M."/>
            <person name="Collen J."/>
            <person name="Corre E."/>
            <person name="Da Silva C."/>
            <person name="Delage L."/>
            <person name="Delaroque N."/>
            <person name="Dittami S.M."/>
            <person name="Doulbeau S."/>
            <person name="Elias M."/>
            <person name="Farnham G."/>
            <person name="Gachon C.M."/>
            <person name="Gschloessl B."/>
            <person name="Heesch S."/>
            <person name="Jabbari K."/>
            <person name="Jubin C."/>
            <person name="Kawai H."/>
            <person name="Kimura K."/>
            <person name="Kloareg B."/>
            <person name="Kupper F.C."/>
            <person name="Lang D."/>
            <person name="Le Bail A."/>
            <person name="Leblanc C."/>
            <person name="Lerouge P."/>
            <person name="Lohr M."/>
            <person name="Lopez P.J."/>
            <person name="Martens C."/>
            <person name="Maumus F."/>
            <person name="Michel G."/>
            <person name="Miranda-Saavedra D."/>
            <person name="Morales J."/>
            <person name="Moreau H."/>
            <person name="Motomura T."/>
            <person name="Nagasato C."/>
            <person name="Napoli C.A."/>
            <person name="Nelson D.R."/>
            <person name="Nyvall-Collen P."/>
            <person name="Peters A.F."/>
            <person name="Pommier C."/>
            <person name="Potin P."/>
            <person name="Poulain J."/>
            <person name="Quesneville H."/>
            <person name="Read B."/>
            <person name="Rensing S.A."/>
            <person name="Ritter A."/>
            <person name="Rousvoal S."/>
            <person name="Samanta M."/>
            <person name="Samson G."/>
            <person name="Schroeder D.C."/>
            <person name="Segurens B."/>
            <person name="Strittmatter M."/>
            <person name="Tonon T."/>
            <person name="Tregear J.W."/>
            <person name="Valentin K."/>
            <person name="von Dassow P."/>
            <person name="Yamagishi T."/>
            <person name="Van de Peer Y."/>
            <person name="Wincker P."/>
        </authorList>
    </citation>
    <scope>NUCLEOTIDE SEQUENCE [LARGE SCALE GENOMIC DNA]</scope>
    <source>
        <strain evidence="5">Ec32 / CCAP1310/4</strain>
    </source>
</reference>
<feature type="compositionally biased region" description="Low complexity" evidence="1">
    <location>
        <begin position="794"/>
        <end position="803"/>
    </location>
</feature>
<feature type="compositionally biased region" description="Low complexity" evidence="1">
    <location>
        <begin position="735"/>
        <end position="748"/>
    </location>
</feature>
<feature type="compositionally biased region" description="Low complexity" evidence="1">
    <location>
        <begin position="1171"/>
        <end position="1182"/>
    </location>
</feature>